<keyword evidence="5" id="KW-0067">ATP-binding</keyword>
<feature type="compositionally biased region" description="Basic and acidic residues" evidence="7">
    <location>
        <begin position="305"/>
        <end position="319"/>
    </location>
</feature>
<dbReference type="InterPro" id="IPR003714">
    <property type="entry name" value="PhoH"/>
</dbReference>
<dbReference type="GO" id="GO:0005829">
    <property type="term" value="C:cytosol"/>
    <property type="evidence" value="ECO:0007669"/>
    <property type="project" value="TreeGrafter"/>
</dbReference>
<proteinExistence type="inferred from homology"/>
<dbReference type="InterPro" id="IPR027417">
    <property type="entry name" value="P-loop_NTPase"/>
</dbReference>
<evidence type="ECO:0000256" key="7">
    <source>
        <dbReference type="SAM" id="MobiDB-lite"/>
    </source>
</evidence>
<evidence type="ECO:0000313" key="9">
    <source>
        <dbReference type="EMBL" id="QHS83267.1"/>
    </source>
</evidence>
<feature type="compositionally biased region" description="Acidic residues" evidence="7">
    <location>
        <begin position="320"/>
        <end position="336"/>
    </location>
</feature>
<comment type="subcellular location">
    <subcellularLocation>
        <location evidence="1">Cytoplasm</location>
    </subcellularLocation>
</comment>
<protein>
    <recommendedName>
        <fullName evidence="6">PhoH-like protein</fullName>
    </recommendedName>
</protein>
<dbReference type="GO" id="GO:0005524">
    <property type="term" value="F:ATP binding"/>
    <property type="evidence" value="ECO:0007669"/>
    <property type="project" value="UniProtKB-KW"/>
</dbReference>
<reference evidence="9" key="1">
    <citation type="journal article" date="2020" name="Nature">
        <title>Giant virus diversity and host interactions through global metagenomics.</title>
        <authorList>
            <person name="Schulz F."/>
            <person name="Roux S."/>
            <person name="Paez-Espino D."/>
            <person name="Jungbluth S."/>
            <person name="Walsh D.A."/>
            <person name="Denef V.J."/>
            <person name="McMahon K.D."/>
            <person name="Konstantinidis K.T."/>
            <person name="Eloe-Fadrosh E.A."/>
            <person name="Kyrpides N.C."/>
            <person name="Woyke T."/>
        </authorList>
    </citation>
    <scope>NUCLEOTIDE SEQUENCE</scope>
    <source>
        <strain evidence="9">GVMAG-S-ERX555943-30</strain>
    </source>
</reference>
<dbReference type="Pfam" id="PF02562">
    <property type="entry name" value="PhoH"/>
    <property type="match status" value="1"/>
</dbReference>
<feature type="domain" description="PhoH-like protein" evidence="8">
    <location>
        <begin position="80"/>
        <end position="285"/>
    </location>
</feature>
<evidence type="ECO:0000256" key="5">
    <source>
        <dbReference type="ARBA" id="ARBA00022840"/>
    </source>
</evidence>
<organism evidence="9">
    <name type="scientific">viral metagenome</name>
    <dbReference type="NCBI Taxonomy" id="1070528"/>
    <lineage>
        <taxon>unclassified sequences</taxon>
        <taxon>metagenomes</taxon>
        <taxon>organismal metagenomes</taxon>
    </lineage>
</organism>
<accession>A0A6C0ATL2</accession>
<dbReference type="AlphaFoldDB" id="A0A6C0ATL2"/>
<comment type="similarity">
    <text evidence="2">Belongs to the PhoH family.</text>
</comment>
<feature type="region of interest" description="Disordered" evidence="7">
    <location>
        <begin position="1"/>
        <end position="35"/>
    </location>
</feature>
<dbReference type="Gene3D" id="3.40.50.300">
    <property type="entry name" value="P-loop containing nucleotide triphosphate hydrolases"/>
    <property type="match status" value="1"/>
</dbReference>
<evidence type="ECO:0000256" key="4">
    <source>
        <dbReference type="ARBA" id="ARBA00022741"/>
    </source>
</evidence>
<evidence type="ECO:0000256" key="1">
    <source>
        <dbReference type="ARBA" id="ARBA00004496"/>
    </source>
</evidence>
<dbReference type="SUPFAM" id="SSF52540">
    <property type="entry name" value="P-loop containing nucleoside triphosphate hydrolases"/>
    <property type="match status" value="1"/>
</dbReference>
<evidence type="ECO:0000256" key="3">
    <source>
        <dbReference type="ARBA" id="ARBA00022490"/>
    </source>
</evidence>
<keyword evidence="3" id="KW-0963">Cytoplasm</keyword>
<dbReference type="EMBL" id="MN738751">
    <property type="protein sequence ID" value="QHS83267.1"/>
    <property type="molecule type" value="Genomic_DNA"/>
</dbReference>
<keyword evidence="4" id="KW-0547">Nucleotide-binding</keyword>
<name>A0A6C0ATL2_9ZZZZ</name>
<evidence type="ECO:0000256" key="6">
    <source>
        <dbReference type="ARBA" id="ARBA00039970"/>
    </source>
</evidence>
<evidence type="ECO:0000259" key="8">
    <source>
        <dbReference type="Pfam" id="PF02562"/>
    </source>
</evidence>
<feature type="region of interest" description="Disordered" evidence="7">
    <location>
        <begin position="295"/>
        <end position="336"/>
    </location>
</feature>
<sequence length="336" mass="38776">MRQSNNKYFDEEFLGESKTEPTRRRGSKKNRRQNEKELLQEHIIDIEREREISAIRQRLVYENMNHLSVNERKAFESKFVTPKNDGQKEYTRLLRQKSKKIVVATGPAGTGKTILATENGVRSFLMGVSDKLVFTRPSVSVDEELGFLPGTLEEKMAPWIRPIYDVLYNFISPKEVTALLEDKIIEIAPLGYMRGRTFKNCWIVADEMQNSTVSQMKMLMTRLGENSKLVITGDLEQHDRINEMNGLEDFLQKFRGKRSSSISSIEFENKDIQREEVVKEVLEIYGGDIPKCYELGSDNSISESSLDRSSVDESIKEENTVDSEDETHIEEEIKEE</sequence>
<dbReference type="PANTHER" id="PTHR30473:SF1">
    <property type="entry name" value="PHOH-LIKE PROTEIN"/>
    <property type="match status" value="1"/>
</dbReference>
<dbReference type="PANTHER" id="PTHR30473">
    <property type="entry name" value="PROTEIN PHOH"/>
    <property type="match status" value="1"/>
</dbReference>
<dbReference type="InterPro" id="IPR051451">
    <property type="entry name" value="PhoH2-like"/>
</dbReference>
<evidence type="ECO:0000256" key="2">
    <source>
        <dbReference type="ARBA" id="ARBA00010393"/>
    </source>
</evidence>